<dbReference type="GO" id="GO:0006368">
    <property type="term" value="P:transcription elongation by RNA polymerase II"/>
    <property type="evidence" value="ECO:0000318"/>
    <property type="project" value="GO_Central"/>
</dbReference>
<sequence>MEPLISQFISHVDQCFAARSADNIVSSLPLDETHPFYGPLVQALALSNPAALASSNIHPRLTTLPGELKENLSTLISALLRNIRGETDDHEVDQEERAYRKFNRLQQIYSEANKIFGLSDAEGSTSYAFLNPLIKHLSQKISQSSDAAASLSTYPLRHPKSARSIRDATRQLIERSMQIASVPMSELEWNNAREQQHAVGDIIWPLANELFRIYAQRKLHTQSTELQKSLHNLIPPEDERLTSRQNSIRVTDVCQSYYWRGKLGVVLLDMRGAVFWLQKAWATCPQDTSGWKQRRSIIIRLIAVNLLLGRLPCPKTLETYDLPQFRPLIDSFRTGNIPLWRRVLEEHREWFRRRSIWLVLYERGEILLWRNLFRQALKLYYRVDPMASKGRCPTWIFIAAASQAFAGSSEIEDATIEIEDIIVIVSSLIDQGLILGYLSYSHKQLVMKPSPDGMGGFPKIAQVLPRRIEAIH</sequence>
<dbReference type="PaxDb" id="214684-A0A0S2LIB5"/>
<dbReference type="PANTHER" id="PTHR12732">
    <property type="entry name" value="UNCHARACTERIZED PROTEASOME COMPONENT REGION PCI-CONTAINING"/>
    <property type="match status" value="1"/>
</dbReference>
<dbReference type="RefSeq" id="XP_024514270.1">
    <property type="nucleotide sequence ID" value="XM_024658932.1"/>
</dbReference>
<dbReference type="EMBL" id="AE017343">
    <property type="protein sequence ID" value="ALO60452.1"/>
    <property type="molecule type" value="Genomic_DNA"/>
</dbReference>
<name>A0A0S2LIB5_CRYD1</name>
<dbReference type="InterPro" id="IPR045114">
    <property type="entry name" value="Csn12-like"/>
</dbReference>
<dbReference type="Gene3D" id="1.10.10.10">
    <property type="entry name" value="Winged helix-like DNA-binding domain superfamily/Winged helix DNA-binding domain"/>
    <property type="match status" value="1"/>
</dbReference>
<dbReference type="GO" id="GO:0003690">
    <property type="term" value="F:double-stranded DNA binding"/>
    <property type="evidence" value="ECO:0000318"/>
    <property type="project" value="GO_Central"/>
</dbReference>
<keyword evidence="2" id="KW-1185">Reference proteome</keyword>
<dbReference type="GO" id="GO:0003723">
    <property type="term" value="F:RNA binding"/>
    <property type="evidence" value="ECO:0000318"/>
    <property type="project" value="GO_Central"/>
</dbReference>
<dbReference type="InterPro" id="IPR036388">
    <property type="entry name" value="WH-like_DNA-bd_sf"/>
</dbReference>
<dbReference type="VEuPathDB" id="FungiDB:CNC02045"/>
<dbReference type="AlphaFoldDB" id="A0A0S2LIB5"/>
<dbReference type="OrthoDB" id="5404651at2759"/>
<evidence type="ECO:0000313" key="2">
    <source>
        <dbReference type="Proteomes" id="UP000002149"/>
    </source>
</evidence>
<reference evidence="1 2" key="1">
    <citation type="journal article" date="2005" name="Science">
        <title>The genome of the basidiomycetous yeast and human pathogen Cryptococcus neoformans.</title>
        <authorList>
            <person name="Loftus B.J."/>
            <person name="Fung E."/>
            <person name="Roncaglia P."/>
            <person name="Rowley D."/>
            <person name="Amedeo P."/>
            <person name="Bruno D."/>
            <person name="Vamathevan J."/>
            <person name="Miranda M."/>
            <person name="Anderson I.J."/>
            <person name="Fraser J.A."/>
            <person name="Allen J.E."/>
            <person name="Bosdet I.E."/>
            <person name="Brent M.R."/>
            <person name="Chiu R."/>
            <person name="Doering T.L."/>
            <person name="Donlin M.J."/>
            <person name="D'Souza C.A."/>
            <person name="Fox D.S."/>
            <person name="Grinberg V."/>
            <person name="Fu J."/>
            <person name="Fukushima M."/>
            <person name="Haas B.J."/>
            <person name="Huang J.C."/>
            <person name="Janbon G."/>
            <person name="Jones S.J."/>
            <person name="Koo H.L."/>
            <person name="Krzywinski M.I."/>
            <person name="Kwon-Chung J.K."/>
            <person name="Lengeler K.B."/>
            <person name="Maiti R."/>
            <person name="Marra M.A."/>
            <person name="Marra R.E."/>
            <person name="Mathewson C.A."/>
            <person name="Mitchell T.G."/>
            <person name="Pertea M."/>
            <person name="Riggs F.R."/>
            <person name="Salzberg S.L."/>
            <person name="Schein J.E."/>
            <person name="Shvartsbeyn A."/>
            <person name="Shin H."/>
            <person name="Shumway M."/>
            <person name="Specht C.A."/>
            <person name="Suh B.B."/>
            <person name="Tenney A."/>
            <person name="Utterback T.R."/>
            <person name="Wickes B.L."/>
            <person name="Wortman J.R."/>
            <person name="Wye N.H."/>
            <person name="Kronstad J.W."/>
            <person name="Lodge J.K."/>
            <person name="Heitman J."/>
            <person name="Davis R.W."/>
            <person name="Fraser C.M."/>
            <person name="Hyman R.W."/>
        </authorList>
    </citation>
    <scope>NUCLEOTIDE SEQUENCE [LARGE SCALE GENOMIC DNA]</scope>
    <source>
        <strain evidence="2">JEC21 / ATCC MYA-565</strain>
    </source>
</reference>
<evidence type="ECO:0008006" key="3">
    <source>
        <dbReference type="Google" id="ProtNLM"/>
    </source>
</evidence>
<dbReference type="GO" id="GO:0000973">
    <property type="term" value="P:post-transcriptional tethering of RNA polymerase II gene DNA at nuclear periphery"/>
    <property type="evidence" value="ECO:0000318"/>
    <property type="project" value="GO_Central"/>
</dbReference>
<dbReference type="GeneID" id="36392779"/>
<dbReference type="GO" id="GO:0016973">
    <property type="term" value="P:poly(A)+ mRNA export from nucleus"/>
    <property type="evidence" value="ECO:0000318"/>
    <property type="project" value="GO_Central"/>
</dbReference>
<dbReference type="STRING" id="214684.A0A0S2LIB5"/>
<dbReference type="InParanoid" id="A0A0S2LIB5"/>
<dbReference type="GO" id="GO:0070390">
    <property type="term" value="C:transcription export complex 2"/>
    <property type="evidence" value="ECO:0000318"/>
    <property type="project" value="GO_Central"/>
</dbReference>
<gene>
    <name evidence="1" type="ordered locus">CNC02045</name>
</gene>
<evidence type="ECO:0000313" key="1">
    <source>
        <dbReference type="EMBL" id="ALO60452.1"/>
    </source>
</evidence>
<protein>
    <recommendedName>
        <fullName evidence="3">PCI domain-containing protein</fullName>
    </recommendedName>
</protein>
<organism evidence="1 2">
    <name type="scientific">Cryptococcus deneoformans (strain JEC21 / ATCC MYA-565)</name>
    <name type="common">Cryptococcus neoformans var. neoformans serotype D</name>
    <dbReference type="NCBI Taxonomy" id="214684"/>
    <lineage>
        <taxon>Eukaryota</taxon>
        <taxon>Fungi</taxon>
        <taxon>Dikarya</taxon>
        <taxon>Basidiomycota</taxon>
        <taxon>Agaricomycotina</taxon>
        <taxon>Tremellomycetes</taxon>
        <taxon>Tremellales</taxon>
        <taxon>Cryptococcaceae</taxon>
        <taxon>Cryptococcus</taxon>
        <taxon>Cryptococcus neoformans species complex</taxon>
    </lineage>
</organism>
<proteinExistence type="predicted"/>
<dbReference type="PANTHER" id="PTHR12732:SF8">
    <property type="entry name" value="NUCLEAR MRNA EXPORT PROTEIN THP1"/>
    <property type="match status" value="1"/>
</dbReference>
<dbReference type="Proteomes" id="UP000002149">
    <property type="component" value="Chromosome 3"/>
</dbReference>
<dbReference type="KEGG" id="cne:CNC02045"/>
<accession>A0A0S2LIB5</accession>